<evidence type="ECO:0000313" key="5">
    <source>
        <dbReference type="EMBL" id="KAJ9548774.1"/>
    </source>
</evidence>
<dbReference type="AlphaFoldDB" id="A0AA38STZ0"/>
<comment type="caution">
    <text evidence="5">The sequence shown here is derived from an EMBL/GenBank/DDBJ whole genome shotgun (WGS) entry which is preliminary data.</text>
</comment>
<evidence type="ECO:0000259" key="4">
    <source>
        <dbReference type="Pfam" id="PF22936"/>
    </source>
</evidence>
<proteinExistence type="predicted"/>
<dbReference type="Pfam" id="PF07727">
    <property type="entry name" value="RVT_2"/>
    <property type="match status" value="1"/>
</dbReference>
<dbReference type="InterPro" id="IPR013103">
    <property type="entry name" value="RVT_2"/>
</dbReference>
<reference evidence="5" key="1">
    <citation type="submission" date="2023-03" db="EMBL/GenBank/DDBJ databases">
        <title>Chromosome-scale reference genome and RAD-based genetic map of yellow starthistle (Centaurea solstitialis) reveal putative structural variation and QTLs associated with invader traits.</title>
        <authorList>
            <person name="Reatini B."/>
            <person name="Cang F.A."/>
            <person name="Jiang Q."/>
            <person name="Mckibben M.T.W."/>
            <person name="Barker M.S."/>
            <person name="Rieseberg L.H."/>
            <person name="Dlugosch K.M."/>
        </authorList>
    </citation>
    <scope>NUCLEOTIDE SEQUENCE</scope>
    <source>
        <strain evidence="5">CAN-66</strain>
        <tissue evidence="5">Leaf</tissue>
    </source>
</reference>
<accession>A0AA38STZ0</accession>
<organism evidence="5 6">
    <name type="scientific">Centaurea solstitialis</name>
    <name type="common">yellow star-thistle</name>
    <dbReference type="NCBI Taxonomy" id="347529"/>
    <lineage>
        <taxon>Eukaryota</taxon>
        <taxon>Viridiplantae</taxon>
        <taxon>Streptophyta</taxon>
        <taxon>Embryophyta</taxon>
        <taxon>Tracheophyta</taxon>
        <taxon>Spermatophyta</taxon>
        <taxon>Magnoliopsida</taxon>
        <taxon>eudicotyledons</taxon>
        <taxon>Gunneridae</taxon>
        <taxon>Pentapetalae</taxon>
        <taxon>asterids</taxon>
        <taxon>campanulids</taxon>
        <taxon>Asterales</taxon>
        <taxon>Asteraceae</taxon>
        <taxon>Carduoideae</taxon>
        <taxon>Cardueae</taxon>
        <taxon>Centaureinae</taxon>
        <taxon>Centaurea</taxon>
    </lineage>
</organism>
<evidence type="ECO:0000259" key="3">
    <source>
        <dbReference type="Pfam" id="PF07727"/>
    </source>
</evidence>
<feature type="compositionally biased region" description="Polar residues" evidence="1">
    <location>
        <begin position="69"/>
        <end position="91"/>
    </location>
</feature>
<feature type="compositionally biased region" description="Low complexity" evidence="1">
    <location>
        <begin position="44"/>
        <end position="68"/>
    </location>
</feature>
<protein>
    <submittedName>
        <fullName evidence="5">Uncharacterized protein</fullName>
    </submittedName>
</protein>
<feature type="domain" description="Reverse transcriptase Ty1/copia-type" evidence="3">
    <location>
        <begin position="273"/>
        <end position="349"/>
    </location>
</feature>
<gene>
    <name evidence="5" type="ORF">OSB04_021317</name>
</gene>
<feature type="compositionally biased region" description="Basic residues" evidence="1">
    <location>
        <begin position="11"/>
        <end position="27"/>
    </location>
</feature>
<feature type="region of interest" description="Disordered" evidence="1">
    <location>
        <begin position="44"/>
        <end position="91"/>
    </location>
</feature>
<sequence>MYNFGVIIPHPNRHSQPKRKVQKKKVEKKSVRLVTKWVPKASLSNTTASTSSGNTSVTSDSSGNSHNSVEVNTIASNNSSGNSHTVTTEGSSLRKPIITKYSSHEIPSKDYLLKLNRLAEYNYVNEKGEPKTILAWSNQGRRSSLWHVDSGCSRHRTGIMSLLEDFKKFEGGHVAFGDNPTGGKISGKGKVSKGKMTFDDVYYVEQLRYNLLSVSQVCDKKFGVFFTDTECLILAPGFKIDESQVMLRTPRKDNVYCLDIEDASSLSSLNCLSSKASVSESSGFEDPKYPDKVYKLRKTLYGLHQAPRAWYDTLSSYLLENKFERGVIDKTLFIKRTKTDILLVQIYVVLLALLTILSNTPRPNIWRLSTILSETKLIQVLKVHTDDQYAYLFTKAFDVGRFTFLVTGVGMMNSE</sequence>
<name>A0AA38STZ0_9ASTR</name>
<dbReference type="EMBL" id="JARYMX010000005">
    <property type="protein sequence ID" value="KAJ9548774.1"/>
    <property type="molecule type" value="Genomic_DNA"/>
</dbReference>
<feature type="region of interest" description="Disordered" evidence="1">
    <location>
        <begin position="1"/>
        <end position="28"/>
    </location>
</feature>
<feature type="domain" description="Retrovirus-related Pol polyprotein from transposon TNT 1-94-like beta-barrel" evidence="4">
    <location>
        <begin position="146"/>
        <end position="221"/>
    </location>
</feature>
<keyword evidence="6" id="KW-1185">Reference proteome</keyword>
<dbReference type="Proteomes" id="UP001172457">
    <property type="component" value="Chromosome 5"/>
</dbReference>
<evidence type="ECO:0000256" key="1">
    <source>
        <dbReference type="SAM" id="MobiDB-lite"/>
    </source>
</evidence>
<dbReference type="Pfam" id="PF22936">
    <property type="entry name" value="Pol_BBD"/>
    <property type="match status" value="1"/>
</dbReference>
<keyword evidence="2" id="KW-0472">Membrane</keyword>
<feature type="transmembrane region" description="Helical" evidence="2">
    <location>
        <begin position="341"/>
        <end position="358"/>
    </location>
</feature>
<dbReference type="InterPro" id="IPR054722">
    <property type="entry name" value="PolX-like_BBD"/>
</dbReference>
<keyword evidence="2" id="KW-1133">Transmembrane helix</keyword>
<keyword evidence="2" id="KW-0812">Transmembrane</keyword>
<evidence type="ECO:0000256" key="2">
    <source>
        <dbReference type="SAM" id="Phobius"/>
    </source>
</evidence>
<evidence type="ECO:0000313" key="6">
    <source>
        <dbReference type="Proteomes" id="UP001172457"/>
    </source>
</evidence>